<dbReference type="Gene3D" id="3.80.10.10">
    <property type="entry name" value="Ribonuclease Inhibitor"/>
    <property type="match status" value="1"/>
</dbReference>
<feature type="domain" description="FBD" evidence="4">
    <location>
        <begin position="395"/>
        <end position="437"/>
    </location>
</feature>
<dbReference type="AlphaFoldDB" id="A0A8R7UQZ7"/>
<evidence type="ECO:0008006" key="8">
    <source>
        <dbReference type="Google" id="ProtNLM"/>
    </source>
</evidence>
<dbReference type="InterPro" id="IPR006566">
    <property type="entry name" value="FBD"/>
</dbReference>
<keyword evidence="2" id="KW-0812">Transmembrane</keyword>
<feature type="domain" description="F-box/LRR-repeat protein 15/At3g58940/PEG3-like LRR" evidence="5">
    <location>
        <begin position="337"/>
        <end position="377"/>
    </location>
</feature>
<dbReference type="Pfam" id="PF00646">
    <property type="entry name" value="F-box"/>
    <property type="match status" value="1"/>
</dbReference>
<feature type="domain" description="F-box/LRR-repeat protein 15/At3g58940/PEG3-like LRR" evidence="5">
    <location>
        <begin position="139"/>
        <end position="300"/>
    </location>
</feature>
<dbReference type="Pfam" id="PF24758">
    <property type="entry name" value="LRR_At5g56370"/>
    <property type="match status" value="2"/>
</dbReference>
<dbReference type="InterPro" id="IPR055411">
    <property type="entry name" value="LRR_FXL15/At3g58940/PEG3-like"/>
</dbReference>
<evidence type="ECO:0000313" key="7">
    <source>
        <dbReference type="Proteomes" id="UP000015106"/>
    </source>
</evidence>
<name>A0A8R7UQZ7_TRIUA</name>
<dbReference type="Gene3D" id="1.20.1280.50">
    <property type="match status" value="1"/>
</dbReference>
<dbReference type="InterPro" id="IPR036047">
    <property type="entry name" value="F-box-like_dom_sf"/>
</dbReference>
<evidence type="ECO:0000259" key="4">
    <source>
        <dbReference type="Pfam" id="PF08387"/>
    </source>
</evidence>
<dbReference type="OrthoDB" id="625776at2759"/>
<dbReference type="InterPro" id="IPR001810">
    <property type="entry name" value="F-box_dom"/>
</dbReference>
<feature type="region of interest" description="Disordered" evidence="1">
    <location>
        <begin position="1"/>
        <end position="31"/>
    </location>
</feature>
<sequence length="476" mass="52831">MENKEAAGAAAGAAAAESDGTAEKRARSGDCDDTADDFISSLPDAVLGTIISLLPTKDGGRTRVLSRRWRHLWRSAPLNLEVSTRPPDADADADAAGPVPTPSRVLPSAVSEIISKHPGPARRFSLHCRGDGDLCPQAESWLRSRALANLQELDISYAEPPLLTSVLRSAPNILVAKISHGDFEPAMINFPFLKKLSLFRLTISADLFPGLLSCCHALESLSMTKVRAVGCLRLSSPTIRTIIFRHSYGETAELVIEDVPRLVRLLVPYCERDDSVTVRVIRAPNLEILGPFFVVVSKLLLFQVASGSSLNLAVGRHFYMEIIFLMFIVCFPQGISLVSSTNSMRTLKVLALKSSGQKLNAVLNILRGFPCLEKLCVIFHTNRERNDENEPQYDPLHPVECLETRLKKVVFKSFEGYGKQVDFAKFFVLNAKVLDKIEFEVRNQYSSETVAYEHRLLQVENRASREARVEFRTTSY</sequence>
<reference evidence="6" key="3">
    <citation type="submission" date="2022-06" db="UniProtKB">
        <authorList>
            <consortium name="EnsemblPlants"/>
        </authorList>
    </citation>
    <scope>IDENTIFICATION</scope>
</reference>
<reference evidence="6" key="2">
    <citation type="submission" date="2018-03" db="EMBL/GenBank/DDBJ databases">
        <title>The Triticum urartu genome reveals the dynamic nature of wheat genome evolution.</title>
        <authorList>
            <person name="Ling H."/>
            <person name="Ma B."/>
            <person name="Shi X."/>
            <person name="Liu H."/>
            <person name="Dong L."/>
            <person name="Sun H."/>
            <person name="Cao Y."/>
            <person name="Gao Q."/>
            <person name="Zheng S."/>
            <person name="Li Y."/>
            <person name="Yu Y."/>
            <person name="Du H."/>
            <person name="Qi M."/>
            <person name="Li Y."/>
            <person name="Yu H."/>
            <person name="Cui Y."/>
            <person name="Wang N."/>
            <person name="Chen C."/>
            <person name="Wu H."/>
            <person name="Zhao Y."/>
            <person name="Zhang J."/>
            <person name="Li Y."/>
            <person name="Zhou W."/>
            <person name="Zhang B."/>
            <person name="Hu W."/>
            <person name="Eijk M."/>
            <person name="Tang J."/>
            <person name="Witsenboer H."/>
            <person name="Zhao S."/>
            <person name="Li Z."/>
            <person name="Zhang A."/>
            <person name="Wang D."/>
            <person name="Liang C."/>
        </authorList>
    </citation>
    <scope>NUCLEOTIDE SEQUENCE [LARGE SCALE GENOMIC DNA]</scope>
    <source>
        <strain evidence="6">cv. G1812</strain>
    </source>
</reference>
<dbReference type="GeneID" id="125513866"/>
<evidence type="ECO:0000256" key="1">
    <source>
        <dbReference type="SAM" id="MobiDB-lite"/>
    </source>
</evidence>
<dbReference type="InterPro" id="IPR032675">
    <property type="entry name" value="LRR_dom_sf"/>
</dbReference>
<accession>A0A8R7UQZ7</accession>
<dbReference type="InterPro" id="IPR055302">
    <property type="entry name" value="F-box_dom-containing"/>
</dbReference>
<reference evidence="7" key="1">
    <citation type="journal article" date="2013" name="Nature">
        <title>Draft genome of the wheat A-genome progenitor Triticum urartu.</title>
        <authorList>
            <person name="Ling H.Q."/>
            <person name="Zhao S."/>
            <person name="Liu D."/>
            <person name="Wang J."/>
            <person name="Sun H."/>
            <person name="Zhang C."/>
            <person name="Fan H."/>
            <person name="Li D."/>
            <person name="Dong L."/>
            <person name="Tao Y."/>
            <person name="Gao C."/>
            <person name="Wu H."/>
            <person name="Li Y."/>
            <person name="Cui Y."/>
            <person name="Guo X."/>
            <person name="Zheng S."/>
            <person name="Wang B."/>
            <person name="Yu K."/>
            <person name="Liang Q."/>
            <person name="Yang W."/>
            <person name="Lou X."/>
            <person name="Chen J."/>
            <person name="Feng M."/>
            <person name="Jian J."/>
            <person name="Zhang X."/>
            <person name="Luo G."/>
            <person name="Jiang Y."/>
            <person name="Liu J."/>
            <person name="Wang Z."/>
            <person name="Sha Y."/>
            <person name="Zhang B."/>
            <person name="Wu H."/>
            <person name="Tang D."/>
            <person name="Shen Q."/>
            <person name="Xue P."/>
            <person name="Zou S."/>
            <person name="Wang X."/>
            <person name="Liu X."/>
            <person name="Wang F."/>
            <person name="Yang Y."/>
            <person name="An X."/>
            <person name="Dong Z."/>
            <person name="Zhang K."/>
            <person name="Zhang X."/>
            <person name="Luo M.C."/>
            <person name="Dvorak J."/>
            <person name="Tong Y."/>
            <person name="Wang J."/>
            <person name="Yang H."/>
            <person name="Li Z."/>
            <person name="Wang D."/>
            <person name="Zhang A."/>
            <person name="Wang J."/>
        </authorList>
    </citation>
    <scope>NUCLEOTIDE SEQUENCE</scope>
    <source>
        <strain evidence="7">cv. G1812</strain>
    </source>
</reference>
<dbReference type="Gramene" id="TuG1812G0600000808.01.T01">
    <property type="protein sequence ID" value="TuG1812G0600000808.01.T01"/>
    <property type="gene ID" value="TuG1812G0600000808.01"/>
</dbReference>
<keyword evidence="2" id="KW-1133">Transmembrane helix</keyword>
<dbReference type="KEGG" id="tua:125513866"/>
<feature type="compositionally biased region" description="Basic and acidic residues" evidence="1">
    <location>
        <begin position="21"/>
        <end position="30"/>
    </location>
</feature>
<organism evidence="6 7">
    <name type="scientific">Triticum urartu</name>
    <name type="common">Red wild einkorn</name>
    <name type="synonym">Crithodium urartu</name>
    <dbReference type="NCBI Taxonomy" id="4572"/>
    <lineage>
        <taxon>Eukaryota</taxon>
        <taxon>Viridiplantae</taxon>
        <taxon>Streptophyta</taxon>
        <taxon>Embryophyta</taxon>
        <taxon>Tracheophyta</taxon>
        <taxon>Spermatophyta</taxon>
        <taxon>Magnoliopsida</taxon>
        <taxon>Liliopsida</taxon>
        <taxon>Poales</taxon>
        <taxon>Poaceae</taxon>
        <taxon>BOP clade</taxon>
        <taxon>Pooideae</taxon>
        <taxon>Triticodae</taxon>
        <taxon>Triticeae</taxon>
        <taxon>Triticinae</taxon>
        <taxon>Triticum</taxon>
    </lineage>
</organism>
<protein>
    <recommendedName>
        <fullName evidence="8">FBD domain-containing protein</fullName>
    </recommendedName>
</protein>
<feature type="compositionally biased region" description="Low complexity" evidence="1">
    <location>
        <begin position="1"/>
        <end position="16"/>
    </location>
</feature>
<evidence type="ECO:0000256" key="2">
    <source>
        <dbReference type="SAM" id="Phobius"/>
    </source>
</evidence>
<dbReference type="RefSeq" id="XP_048535029.1">
    <property type="nucleotide sequence ID" value="XM_048679072.1"/>
</dbReference>
<dbReference type="Proteomes" id="UP000015106">
    <property type="component" value="Chromosome 6"/>
</dbReference>
<dbReference type="Pfam" id="PF08387">
    <property type="entry name" value="FBD"/>
    <property type="match status" value="1"/>
</dbReference>
<dbReference type="PANTHER" id="PTHR32141:SF145">
    <property type="entry name" value="F-BOX DOMAIN-CONTAINING PROTEIN"/>
    <property type="match status" value="1"/>
</dbReference>
<dbReference type="CDD" id="cd22160">
    <property type="entry name" value="F-box_AtFBL13-like"/>
    <property type="match status" value="1"/>
</dbReference>
<dbReference type="InterPro" id="IPR053781">
    <property type="entry name" value="F-box_AtFBL13-like"/>
</dbReference>
<dbReference type="PANTHER" id="PTHR32141">
    <property type="match status" value="1"/>
</dbReference>
<feature type="transmembrane region" description="Helical" evidence="2">
    <location>
        <begin position="318"/>
        <end position="338"/>
    </location>
</feature>
<feature type="domain" description="F-box" evidence="3">
    <location>
        <begin position="39"/>
        <end position="79"/>
    </location>
</feature>
<proteinExistence type="predicted"/>
<dbReference type="SUPFAM" id="SSF81383">
    <property type="entry name" value="F-box domain"/>
    <property type="match status" value="1"/>
</dbReference>
<keyword evidence="7" id="KW-1185">Reference proteome</keyword>
<evidence type="ECO:0000259" key="5">
    <source>
        <dbReference type="Pfam" id="PF24758"/>
    </source>
</evidence>
<feature type="transmembrane region" description="Helical" evidence="2">
    <location>
        <begin position="288"/>
        <end position="306"/>
    </location>
</feature>
<evidence type="ECO:0000313" key="6">
    <source>
        <dbReference type="EnsemblPlants" id="TuG1812G0600000808.01.T01"/>
    </source>
</evidence>
<gene>
    <name evidence="6" type="primary">LOC125513866</name>
</gene>
<dbReference type="SUPFAM" id="SSF52047">
    <property type="entry name" value="RNI-like"/>
    <property type="match status" value="1"/>
</dbReference>
<feature type="region of interest" description="Disordered" evidence="1">
    <location>
        <begin position="83"/>
        <end position="105"/>
    </location>
</feature>
<dbReference type="EnsemblPlants" id="TuG1812G0600000808.01.T01">
    <property type="protein sequence ID" value="TuG1812G0600000808.01.T01"/>
    <property type="gene ID" value="TuG1812G0600000808.01"/>
</dbReference>
<keyword evidence="2" id="KW-0472">Membrane</keyword>
<evidence type="ECO:0000259" key="3">
    <source>
        <dbReference type="Pfam" id="PF00646"/>
    </source>
</evidence>